<organism evidence="1 2">
    <name type="scientific">Dictyobacter arantiisoli</name>
    <dbReference type="NCBI Taxonomy" id="2014874"/>
    <lineage>
        <taxon>Bacteria</taxon>
        <taxon>Bacillati</taxon>
        <taxon>Chloroflexota</taxon>
        <taxon>Ktedonobacteria</taxon>
        <taxon>Ktedonobacterales</taxon>
        <taxon>Dictyobacteraceae</taxon>
        <taxon>Dictyobacter</taxon>
    </lineage>
</organism>
<protein>
    <submittedName>
        <fullName evidence="1">Uncharacterized protein</fullName>
    </submittedName>
</protein>
<sequence>MGFIINVALDELTKNCFELPPFLLLDKAAHHVRAITTRGLYRRVYQAIPEEARVSLDALFTVQPGQQLSPWELLKQEPASPTLTHMRLLIDHLFTVTEQRKLLPAHIFAGSRKGR</sequence>
<keyword evidence="2" id="KW-1185">Reference proteome</keyword>
<evidence type="ECO:0000313" key="1">
    <source>
        <dbReference type="EMBL" id="GCF11964.1"/>
    </source>
</evidence>
<proteinExistence type="predicted"/>
<comment type="caution">
    <text evidence="1">The sequence shown here is derived from an EMBL/GenBank/DDBJ whole genome shotgun (WGS) entry which is preliminary data.</text>
</comment>
<evidence type="ECO:0000313" key="2">
    <source>
        <dbReference type="Proteomes" id="UP000322530"/>
    </source>
</evidence>
<accession>A0A5A5TLP1</accession>
<gene>
    <name evidence="1" type="ORF">KDI_55280</name>
</gene>
<dbReference type="AlphaFoldDB" id="A0A5A5TLP1"/>
<reference evidence="1 2" key="1">
    <citation type="submission" date="2019-01" db="EMBL/GenBank/DDBJ databases">
        <title>Draft genome sequence of Dictyobacter sp. Uno17.</title>
        <authorList>
            <person name="Wang C.M."/>
            <person name="Zheng Y."/>
            <person name="Sakai Y."/>
            <person name="Abe K."/>
            <person name="Yokota A."/>
            <person name="Yabe S."/>
        </authorList>
    </citation>
    <scope>NUCLEOTIDE SEQUENCE [LARGE SCALE GENOMIC DNA]</scope>
    <source>
        <strain evidence="1 2">Uno17</strain>
    </source>
</reference>
<dbReference type="EMBL" id="BIXY01000186">
    <property type="protein sequence ID" value="GCF11964.1"/>
    <property type="molecule type" value="Genomic_DNA"/>
</dbReference>
<name>A0A5A5TLP1_9CHLR</name>
<dbReference type="Proteomes" id="UP000322530">
    <property type="component" value="Unassembled WGS sequence"/>
</dbReference>